<reference evidence="1" key="1">
    <citation type="submission" date="2021-02" db="EMBL/GenBank/DDBJ databases">
        <authorList>
            <person name="Nowell W R."/>
        </authorList>
    </citation>
    <scope>NUCLEOTIDE SEQUENCE</scope>
</reference>
<comment type="caution">
    <text evidence="1">The sequence shown here is derived from an EMBL/GenBank/DDBJ whole genome shotgun (WGS) entry which is preliminary data.</text>
</comment>
<accession>A0A8S2Z7R7</accession>
<feature type="non-terminal residue" evidence="1">
    <location>
        <position position="1"/>
    </location>
</feature>
<evidence type="ECO:0000313" key="3">
    <source>
        <dbReference type="Proteomes" id="UP000676336"/>
    </source>
</evidence>
<gene>
    <name evidence="1" type="ORF">SMN809_LOCUS39336</name>
    <name evidence="2" type="ORF">SMN809_LOCUS42867</name>
</gene>
<protein>
    <submittedName>
        <fullName evidence="1">Uncharacterized protein</fullName>
    </submittedName>
</protein>
<proteinExistence type="predicted"/>
<organism evidence="1 3">
    <name type="scientific">Rotaria magnacalcarata</name>
    <dbReference type="NCBI Taxonomy" id="392030"/>
    <lineage>
        <taxon>Eukaryota</taxon>
        <taxon>Metazoa</taxon>
        <taxon>Spiralia</taxon>
        <taxon>Gnathifera</taxon>
        <taxon>Rotifera</taxon>
        <taxon>Eurotatoria</taxon>
        <taxon>Bdelloidea</taxon>
        <taxon>Philodinida</taxon>
        <taxon>Philodinidae</taxon>
        <taxon>Rotaria</taxon>
    </lineage>
</organism>
<name>A0A8S2Z7R7_9BILA</name>
<dbReference type="Proteomes" id="UP000676336">
    <property type="component" value="Unassembled WGS sequence"/>
</dbReference>
<sequence>MKSENLQAIFDETYDNYLDDVYRGKERPKAQTENFFYTAPEVLRGGEYS</sequence>
<dbReference type="EMBL" id="CAJOBI010124875">
    <property type="protein sequence ID" value="CAF4696279.1"/>
    <property type="molecule type" value="Genomic_DNA"/>
</dbReference>
<dbReference type="AlphaFoldDB" id="A0A8S2Z7R7"/>
<dbReference type="EMBL" id="CAJOBI010105312">
    <property type="protein sequence ID" value="CAF4607523.1"/>
    <property type="molecule type" value="Genomic_DNA"/>
</dbReference>
<evidence type="ECO:0000313" key="2">
    <source>
        <dbReference type="EMBL" id="CAF4696279.1"/>
    </source>
</evidence>
<evidence type="ECO:0000313" key="1">
    <source>
        <dbReference type="EMBL" id="CAF4607523.1"/>
    </source>
</evidence>